<dbReference type="AlphaFoldDB" id="A0A2J8V3X8"/>
<evidence type="ECO:0000256" key="9">
    <source>
        <dbReference type="ARBA" id="ARBA00023163"/>
    </source>
</evidence>
<evidence type="ECO:0000256" key="5">
    <source>
        <dbReference type="ARBA" id="ARBA00022771"/>
    </source>
</evidence>
<evidence type="ECO:0000256" key="11">
    <source>
        <dbReference type="ARBA" id="ARBA00025013"/>
    </source>
</evidence>
<evidence type="ECO:0000256" key="3">
    <source>
        <dbReference type="ARBA" id="ARBA00018994"/>
    </source>
</evidence>
<evidence type="ECO:0000256" key="1">
    <source>
        <dbReference type="ARBA" id="ARBA00004604"/>
    </source>
</evidence>
<dbReference type="InterPro" id="IPR033599">
    <property type="entry name" value="TAF1B/Rrn7"/>
</dbReference>
<dbReference type="PANTHER" id="PTHR31576:SF2">
    <property type="entry name" value="TATA BOX-BINDING PROTEIN-ASSOCIATED FACTOR RNA POLYMERASE I SUBUNIT B"/>
    <property type="match status" value="1"/>
</dbReference>
<gene>
    <name evidence="15" type="ORF">CR201_G0022564</name>
</gene>
<comment type="caution">
    <text evidence="15">The sequence shown here is derived from an EMBL/GenBank/DDBJ whole genome shotgun (WGS) entry which is preliminary data.</text>
</comment>
<comment type="subcellular location">
    <subcellularLocation>
        <location evidence="1">Nucleus</location>
        <location evidence="1">Nucleolus</location>
    </subcellularLocation>
</comment>
<evidence type="ECO:0000256" key="2">
    <source>
        <dbReference type="ARBA" id="ARBA00006899"/>
    </source>
</evidence>
<name>A0A2J8V3X8_PONAB</name>
<organism evidence="15">
    <name type="scientific">Pongo abelii</name>
    <name type="common">Sumatran orangutan</name>
    <name type="synonym">Pongo pygmaeus abelii</name>
    <dbReference type="NCBI Taxonomy" id="9601"/>
    <lineage>
        <taxon>Eukaryota</taxon>
        <taxon>Metazoa</taxon>
        <taxon>Chordata</taxon>
        <taxon>Craniata</taxon>
        <taxon>Vertebrata</taxon>
        <taxon>Euteleostomi</taxon>
        <taxon>Mammalia</taxon>
        <taxon>Eutheria</taxon>
        <taxon>Euarchontoglires</taxon>
        <taxon>Primates</taxon>
        <taxon>Haplorrhini</taxon>
        <taxon>Catarrhini</taxon>
        <taxon>Hominidae</taxon>
        <taxon>Pongo</taxon>
    </lineage>
</organism>
<keyword evidence="9" id="KW-0804">Transcription</keyword>
<evidence type="ECO:0000256" key="10">
    <source>
        <dbReference type="ARBA" id="ARBA00023242"/>
    </source>
</evidence>
<evidence type="ECO:0000256" key="6">
    <source>
        <dbReference type="ARBA" id="ARBA00022833"/>
    </source>
</evidence>
<keyword evidence="5" id="KW-0863">Zinc-finger</keyword>
<sequence length="194" mass="22199">MDLEEAEEFKERCTQCAAVSWGLTDEGKYYCTNCHNVTERSQEVTSTDLIPNTQIKALNRGLKKKSNTEKGWDWYVCEGFQYILYQQAEALKNLGVGPELKNDVLHNFWKRYLQKSKQAYCKNPVYTTGRKPTVLEDNLSQSDWASEPELLSDVSCPPFLESGAESQSDIHTRKPFPISKASQSDLLKRTIFLT</sequence>
<dbReference type="InterPro" id="IPR021752">
    <property type="entry name" value="TF_Rrn7_Zf"/>
</dbReference>
<keyword evidence="6" id="KW-0862">Zinc</keyword>
<reference evidence="15" key="1">
    <citation type="submission" date="2017-12" db="EMBL/GenBank/DDBJ databases">
        <title>High-resolution comparative analysis of great ape genomes.</title>
        <authorList>
            <person name="Pollen A."/>
            <person name="Hastie A."/>
            <person name="Hormozdiari F."/>
            <person name="Dougherty M."/>
            <person name="Liu R."/>
            <person name="Chaisson M."/>
            <person name="Hoppe E."/>
            <person name="Hill C."/>
            <person name="Pang A."/>
            <person name="Hillier L."/>
            <person name="Baker C."/>
            <person name="Armstrong J."/>
            <person name="Shendure J."/>
            <person name="Paten B."/>
            <person name="Wilson R."/>
            <person name="Chao H."/>
            <person name="Schneider V."/>
            <person name="Ventura M."/>
            <person name="Kronenberg Z."/>
            <person name="Murali S."/>
            <person name="Gordon D."/>
            <person name="Cantsilieris S."/>
            <person name="Munson K."/>
            <person name="Nelson B."/>
            <person name="Raja A."/>
            <person name="Underwood J."/>
            <person name="Diekhans M."/>
            <person name="Fiddes I."/>
            <person name="Haussler D."/>
            <person name="Eichler E."/>
        </authorList>
    </citation>
    <scope>NUCLEOTIDE SEQUENCE [LARGE SCALE GENOMIC DNA]</scope>
    <source>
        <strain evidence="15">Susie</strain>
    </source>
</reference>
<evidence type="ECO:0000256" key="12">
    <source>
        <dbReference type="ARBA" id="ARBA00030355"/>
    </source>
</evidence>
<dbReference type="GO" id="GO:0001164">
    <property type="term" value="F:RNA polymerase I core promoter sequence-specific DNA binding"/>
    <property type="evidence" value="ECO:0007669"/>
    <property type="project" value="InterPro"/>
</dbReference>
<dbReference type="GO" id="GO:0005668">
    <property type="term" value="C:RNA polymerase transcription factor SL1 complex"/>
    <property type="evidence" value="ECO:0007669"/>
    <property type="project" value="TreeGrafter"/>
</dbReference>
<evidence type="ECO:0000313" key="15">
    <source>
        <dbReference type="EMBL" id="PNJ52242.1"/>
    </source>
</evidence>
<evidence type="ECO:0000256" key="13">
    <source>
        <dbReference type="ARBA" id="ARBA00032500"/>
    </source>
</evidence>
<accession>A0A2J8V3X8</accession>
<evidence type="ECO:0000256" key="8">
    <source>
        <dbReference type="ARBA" id="ARBA00023125"/>
    </source>
</evidence>
<protein>
    <recommendedName>
        <fullName evidence="3">TATA box-binding protein-associated factor RNA polymerase I subunit B</fullName>
    </recommendedName>
    <alternativeName>
        <fullName evidence="13">TATA box-binding protein-associated factor 1B</fullName>
    </alternativeName>
    <alternativeName>
        <fullName evidence="12">Transcription initiation factor SL1/TIF-IB subunit B</fullName>
    </alternativeName>
</protein>
<keyword evidence="10" id="KW-0539">Nucleus</keyword>
<comment type="function">
    <text evidence="11">Component of RNA polymerase I core factor complex that acts as a GTF2B/TFIIB-like factor and plays a key role in multiple steps during transcription initiation such as pre-initiation complex (PIC) assembly and postpolymerase recruitment events in polymerase I (Pol I) transcription. Binds rDNA promoters and plays a role in Pol I recruitment as a component of the SL1/TIF-IB complex and, possibly, directly through its interaction with RRN3.</text>
</comment>
<dbReference type="EMBL" id="NDHI03003434">
    <property type="protein sequence ID" value="PNJ52242.1"/>
    <property type="molecule type" value="Genomic_DNA"/>
</dbReference>
<dbReference type="Pfam" id="PF11781">
    <property type="entry name" value="Zn_ribbon_RRN7"/>
    <property type="match status" value="1"/>
</dbReference>
<comment type="similarity">
    <text evidence="2">Belongs to the RRN7/TAF1B family.</text>
</comment>
<dbReference type="GO" id="GO:0042790">
    <property type="term" value="P:nucleolar large rRNA transcription by RNA polymerase I"/>
    <property type="evidence" value="ECO:0007669"/>
    <property type="project" value="TreeGrafter"/>
</dbReference>
<keyword evidence="7" id="KW-0805">Transcription regulation</keyword>
<dbReference type="GO" id="GO:0008270">
    <property type="term" value="F:zinc ion binding"/>
    <property type="evidence" value="ECO:0007669"/>
    <property type="project" value="UniProtKB-KW"/>
</dbReference>
<keyword evidence="4" id="KW-0479">Metal-binding</keyword>
<feature type="domain" description="RRN7-type" evidence="14">
    <location>
        <begin position="7"/>
        <end position="39"/>
    </location>
</feature>
<keyword evidence="8" id="KW-0238">DNA-binding</keyword>
<evidence type="ECO:0000256" key="7">
    <source>
        <dbReference type="ARBA" id="ARBA00023015"/>
    </source>
</evidence>
<dbReference type="GO" id="GO:0070860">
    <property type="term" value="C:RNA polymerase I core factor complex"/>
    <property type="evidence" value="ECO:0007669"/>
    <property type="project" value="InterPro"/>
</dbReference>
<dbReference type="PANTHER" id="PTHR31576">
    <property type="entry name" value="TATA BOX-BINDING PROTEIN-ASSOCIATED FACTOR RNA POLYMERASE I SUBUNIT B"/>
    <property type="match status" value="1"/>
</dbReference>
<evidence type="ECO:0000256" key="4">
    <source>
        <dbReference type="ARBA" id="ARBA00022723"/>
    </source>
</evidence>
<evidence type="ECO:0000259" key="14">
    <source>
        <dbReference type="Pfam" id="PF11781"/>
    </source>
</evidence>
<proteinExistence type="inferred from homology"/>